<dbReference type="GO" id="GO:0004150">
    <property type="term" value="F:dihydroneopterin aldolase activity"/>
    <property type="evidence" value="ECO:0007669"/>
    <property type="project" value="UniProtKB-EC"/>
</dbReference>
<keyword evidence="9" id="KW-1185">Reference proteome</keyword>
<proteinExistence type="inferred from homology"/>
<dbReference type="RefSeq" id="WP_377213388.1">
    <property type="nucleotide sequence ID" value="NZ_JBHTJV010000013.1"/>
</dbReference>
<keyword evidence="4 6" id="KW-0289">Folate biosynthesis</keyword>
<dbReference type="PANTHER" id="PTHR42844:SF1">
    <property type="entry name" value="DIHYDRONEOPTERIN ALDOLASE 1-RELATED"/>
    <property type="match status" value="1"/>
</dbReference>
<protein>
    <recommendedName>
        <fullName evidence="6">7,8-dihydroneopterin aldolase</fullName>
        <ecNumber evidence="6">4.1.2.25</ecNumber>
    </recommendedName>
</protein>
<evidence type="ECO:0000313" key="8">
    <source>
        <dbReference type="EMBL" id="MFD0917530.1"/>
    </source>
</evidence>
<evidence type="ECO:0000256" key="4">
    <source>
        <dbReference type="ARBA" id="ARBA00022909"/>
    </source>
</evidence>
<organism evidence="8 9">
    <name type="scientific">Pseudahrensia aquimaris</name>
    <dbReference type="NCBI Taxonomy" id="744461"/>
    <lineage>
        <taxon>Bacteria</taxon>
        <taxon>Pseudomonadati</taxon>
        <taxon>Pseudomonadota</taxon>
        <taxon>Alphaproteobacteria</taxon>
        <taxon>Hyphomicrobiales</taxon>
        <taxon>Ahrensiaceae</taxon>
        <taxon>Pseudahrensia</taxon>
    </lineage>
</organism>
<dbReference type="InterPro" id="IPR006156">
    <property type="entry name" value="Dihydroneopterin_aldolase"/>
</dbReference>
<comment type="similarity">
    <text evidence="3 6">Belongs to the DHNA family.</text>
</comment>
<feature type="domain" description="Dihydroneopterin aldolase/epimerase" evidence="7">
    <location>
        <begin position="10"/>
        <end position="123"/>
    </location>
</feature>
<evidence type="ECO:0000256" key="6">
    <source>
        <dbReference type="RuleBase" id="RU362079"/>
    </source>
</evidence>
<comment type="pathway">
    <text evidence="2 6">Cofactor biosynthesis; tetrahydrofolate biosynthesis; 2-amino-4-hydroxy-6-hydroxymethyl-7,8-dihydropteridine diphosphate from 7,8-dihydroneopterin triphosphate: step 3/4.</text>
</comment>
<dbReference type="Pfam" id="PF02152">
    <property type="entry name" value="FolB"/>
    <property type="match status" value="1"/>
</dbReference>
<evidence type="ECO:0000256" key="5">
    <source>
        <dbReference type="ARBA" id="ARBA00023239"/>
    </source>
</evidence>
<dbReference type="SUPFAM" id="SSF55620">
    <property type="entry name" value="Tetrahydrobiopterin biosynthesis enzymes-like"/>
    <property type="match status" value="1"/>
</dbReference>
<dbReference type="PANTHER" id="PTHR42844">
    <property type="entry name" value="DIHYDRONEOPTERIN ALDOLASE 1-RELATED"/>
    <property type="match status" value="1"/>
</dbReference>
<dbReference type="EMBL" id="JBHTJV010000013">
    <property type="protein sequence ID" value="MFD0917530.1"/>
    <property type="molecule type" value="Genomic_DNA"/>
</dbReference>
<dbReference type="Proteomes" id="UP001597101">
    <property type="component" value="Unassembled WGS sequence"/>
</dbReference>
<dbReference type="EC" id="4.1.2.25" evidence="6"/>
<evidence type="ECO:0000256" key="1">
    <source>
        <dbReference type="ARBA" id="ARBA00001353"/>
    </source>
</evidence>
<evidence type="ECO:0000313" key="9">
    <source>
        <dbReference type="Proteomes" id="UP001597101"/>
    </source>
</evidence>
<dbReference type="Gene3D" id="3.30.1130.10">
    <property type="match status" value="1"/>
</dbReference>
<comment type="catalytic activity">
    <reaction evidence="1 6">
        <text>7,8-dihydroneopterin = 6-hydroxymethyl-7,8-dihydropterin + glycolaldehyde</text>
        <dbReference type="Rhea" id="RHEA:10540"/>
        <dbReference type="ChEBI" id="CHEBI:17001"/>
        <dbReference type="ChEBI" id="CHEBI:17071"/>
        <dbReference type="ChEBI" id="CHEBI:44841"/>
        <dbReference type="EC" id="4.1.2.25"/>
    </reaction>
</comment>
<evidence type="ECO:0000256" key="2">
    <source>
        <dbReference type="ARBA" id="ARBA00005013"/>
    </source>
</evidence>
<evidence type="ECO:0000259" key="7">
    <source>
        <dbReference type="SMART" id="SM00905"/>
    </source>
</evidence>
<accession>A0ABW3FHE1</accession>
<dbReference type="CDD" id="cd00534">
    <property type="entry name" value="DHNA_DHNTPE"/>
    <property type="match status" value="1"/>
</dbReference>
<evidence type="ECO:0000256" key="3">
    <source>
        <dbReference type="ARBA" id="ARBA00005708"/>
    </source>
</evidence>
<dbReference type="NCBIfam" id="TIGR00525">
    <property type="entry name" value="folB"/>
    <property type="match status" value="1"/>
</dbReference>
<dbReference type="InterPro" id="IPR006157">
    <property type="entry name" value="FolB_dom"/>
</dbReference>
<sequence length="125" mass="13994">MTKSTHTYEITLKNCAFFAHHGVYEEETKLGQRFFVDAILQVEPNGALEEDRIEGTVHYGEAFAVMEKLVTGRNRYLIEALALDIAQGLCEAFSQITHARVTVRKPNAPVPGILDHVEVTVCHPE</sequence>
<gene>
    <name evidence="8" type="primary">folB</name>
    <name evidence="8" type="ORF">ACFQ14_14055</name>
</gene>
<reference evidence="9" key="1">
    <citation type="journal article" date="2019" name="Int. J. Syst. Evol. Microbiol.">
        <title>The Global Catalogue of Microorganisms (GCM) 10K type strain sequencing project: providing services to taxonomists for standard genome sequencing and annotation.</title>
        <authorList>
            <consortium name="The Broad Institute Genomics Platform"/>
            <consortium name="The Broad Institute Genome Sequencing Center for Infectious Disease"/>
            <person name="Wu L."/>
            <person name="Ma J."/>
        </authorList>
    </citation>
    <scope>NUCLEOTIDE SEQUENCE [LARGE SCALE GENOMIC DNA]</scope>
    <source>
        <strain evidence="9">CCUG 60023</strain>
    </source>
</reference>
<dbReference type="NCBIfam" id="TIGR00526">
    <property type="entry name" value="folB_dom"/>
    <property type="match status" value="1"/>
</dbReference>
<dbReference type="InterPro" id="IPR043133">
    <property type="entry name" value="GTP-CH-I_C/QueF"/>
</dbReference>
<keyword evidence="5 6" id="KW-0456">Lyase</keyword>
<comment type="function">
    <text evidence="6">Catalyzes the conversion of 7,8-dihydroneopterin to 6-hydroxymethyl-7,8-dihydropterin.</text>
</comment>
<name>A0ABW3FHE1_9HYPH</name>
<dbReference type="SMART" id="SM00905">
    <property type="entry name" value="FolB"/>
    <property type="match status" value="1"/>
</dbReference>
<comment type="caution">
    <text evidence="8">The sequence shown here is derived from an EMBL/GenBank/DDBJ whole genome shotgun (WGS) entry which is preliminary data.</text>
</comment>